<comment type="catalytic activity">
    <reaction evidence="1">
        <text>3',5'-cyclic AMP + H2O = AMP + H(+)</text>
        <dbReference type="Rhea" id="RHEA:25277"/>
        <dbReference type="ChEBI" id="CHEBI:15377"/>
        <dbReference type="ChEBI" id="CHEBI:15378"/>
        <dbReference type="ChEBI" id="CHEBI:58165"/>
        <dbReference type="ChEBI" id="CHEBI:456215"/>
        <dbReference type="EC" id="3.1.4.53"/>
    </reaction>
</comment>
<dbReference type="GO" id="GO:0004115">
    <property type="term" value="F:3',5'-cyclic-AMP phosphodiesterase activity"/>
    <property type="evidence" value="ECO:0007669"/>
    <property type="project" value="UniProtKB-EC"/>
</dbReference>
<evidence type="ECO:0000259" key="11">
    <source>
        <dbReference type="PROSITE" id="PS51845"/>
    </source>
</evidence>
<feature type="active site" description="Proton donor" evidence="6">
    <location>
        <position position="142"/>
    </location>
</feature>
<evidence type="ECO:0000256" key="8">
    <source>
        <dbReference type="PIRSR" id="PIRSR623088-3"/>
    </source>
</evidence>
<sequence length="848" mass="95969">DVKLRPTSKGEKKVKILSDSDRTMLEKLVPVASHKRTFRSRLMSLTRLQTQHQADTQLSPEARLFVDDFYTSPSGLLLKHLGDWNFNIFRLDVLSGGRPLFQVAYHLFQHYQLIQIFQLEALRLMHFFSLIEKNYHEGNPYHNAIHAADVTQSMHCYLQEPKMSVATTHLEKMAALVAALTHDLDHPGVNNTFLIVTSNPLAALYQNKSVLENHHWRSAVCLLRETGLLNHLPAHQREHFTLLLKSLILATDITRQQEFLLKFSRYIESGEFQYSRNDEHRLFMLQIALKCADISNPCRPWELSQTWSRKICQEFFLQGDTERALNVEVSPLCDRICNTVPNIQYGFMQHVVNPLFKAWDKFLNTKLSAQMIQNLNYNQAQWKAMMDKDEDAQEKEDSGEMADDDQLTSSLVAQPLLEVASQMETDEDSDGKSEEADIVKNDVNLLYHYQNEDKDSDIYLCSLSSGCEPSTLGAPRRYSFPHVVCKDLNYYLGIRKEASNEDSSFFRRQSLPTTALYIHPSLSAVSINMSPRSLSLDTLLGKSKVISLSPSMEADVHHIISLQQPALMLHSGDLTRFTSRRASYDPILVDPSRKNGHLPSDYLFTPLKHQMVQQHSAAITGLASSWPSVSSPQPADLAGSISYLNNKTPDCRVNVQRHQQTTYGSISQTLPDHISSISQPSPGHIDRFHFPAITRPHRFHFPAITRPHKCHFPAIGFISQPSPGHLDSISQPSPDHIDSISQPSPGHIDAISQPSPGHIDSISQPSPDHIDSISQPSPDHIDSELFFSTRVYLSFQLPTISIDREPSFNMPMGISAEENICLLFQNAVNYSLVMTSGVMKYLSLTIKR</sequence>
<feature type="compositionally biased region" description="Polar residues" evidence="10">
    <location>
        <begin position="761"/>
        <end position="775"/>
    </location>
</feature>
<accession>A0AAD8EZ85</accession>
<dbReference type="Pfam" id="PF00233">
    <property type="entry name" value="PDEase_I"/>
    <property type="match status" value="1"/>
</dbReference>
<feature type="compositionally biased region" description="Acidic residues" evidence="10">
    <location>
        <begin position="388"/>
        <end position="406"/>
    </location>
</feature>
<dbReference type="AlphaFoldDB" id="A0AAD8EZ85"/>
<evidence type="ECO:0000256" key="2">
    <source>
        <dbReference type="ARBA" id="ARBA00004703"/>
    </source>
</evidence>
<gene>
    <name evidence="12" type="ORF">Bpfe_025076</name>
</gene>
<dbReference type="InterPro" id="IPR023088">
    <property type="entry name" value="PDEase"/>
</dbReference>
<dbReference type="GO" id="GO:0046872">
    <property type="term" value="F:metal ion binding"/>
    <property type="evidence" value="ECO:0007669"/>
    <property type="project" value="UniProtKB-KW"/>
</dbReference>
<keyword evidence="13" id="KW-1185">Reference proteome</keyword>
<evidence type="ECO:0000256" key="5">
    <source>
        <dbReference type="ARBA" id="ARBA00061458"/>
    </source>
</evidence>
<dbReference type="Gene3D" id="1.10.1300.10">
    <property type="entry name" value="3'5'-cyclic nucleotide phosphodiesterase, catalytic domain"/>
    <property type="match status" value="1"/>
</dbReference>
<keyword evidence="4 9" id="KW-0378">Hydrolase</keyword>
<name>A0AAD8EZ85_BIOPF</name>
<proteinExistence type="inferred from homology"/>
<dbReference type="PANTHER" id="PTHR11347">
    <property type="entry name" value="CYCLIC NUCLEOTIDE PHOSPHODIESTERASE"/>
    <property type="match status" value="1"/>
</dbReference>
<evidence type="ECO:0000256" key="1">
    <source>
        <dbReference type="ARBA" id="ARBA00000621"/>
    </source>
</evidence>
<feature type="domain" description="PDEase" evidence="11">
    <location>
        <begin position="46"/>
        <end position="389"/>
    </location>
</feature>
<dbReference type="PROSITE" id="PS51845">
    <property type="entry name" value="PDEASE_I_2"/>
    <property type="match status" value="1"/>
</dbReference>
<feature type="binding site" evidence="8">
    <location>
        <position position="146"/>
    </location>
    <ligand>
        <name>Zn(2+)</name>
        <dbReference type="ChEBI" id="CHEBI:29105"/>
        <label>1</label>
    </ligand>
</feature>
<organism evidence="12 13">
    <name type="scientific">Biomphalaria pfeifferi</name>
    <name type="common">Bloodfluke planorb</name>
    <name type="synonym">Freshwater snail</name>
    <dbReference type="NCBI Taxonomy" id="112525"/>
    <lineage>
        <taxon>Eukaryota</taxon>
        <taxon>Metazoa</taxon>
        <taxon>Spiralia</taxon>
        <taxon>Lophotrochozoa</taxon>
        <taxon>Mollusca</taxon>
        <taxon>Gastropoda</taxon>
        <taxon>Heterobranchia</taxon>
        <taxon>Euthyneura</taxon>
        <taxon>Panpulmonata</taxon>
        <taxon>Hygrophila</taxon>
        <taxon>Lymnaeoidea</taxon>
        <taxon>Planorbidae</taxon>
        <taxon>Biomphalaria</taxon>
    </lineage>
</organism>
<feature type="binding site" evidence="7">
    <location>
        <begin position="142"/>
        <end position="146"/>
    </location>
    <ligand>
        <name>AMP</name>
        <dbReference type="ChEBI" id="CHEBI:456215"/>
    </ligand>
</feature>
<feature type="region of interest" description="Disordered" evidence="10">
    <location>
        <begin position="386"/>
        <end position="406"/>
    </location>
</feature>
<comment type="caution">
    <text evidence="12">The sequence shown here is derived from an EMBL/GenBank/DDBJ whole genome shotgun (WGS) entry which is preliminary data.</text>
</comment>
<feature type="binding site" evidence="7">
    <location>
        <position position="183"/>
    </location>
    <ligand>
        <name>AMP</name>
        <dbReference type="ChEBI" id="CHEBI:456215"/>
    </ligand>
</feature>
<dbReference type="CDD" id="cd00077">
    <property type="entry name" value="HDc"/>
    <property type="match status" value="1"/>
</dbReference>
<protein>
    <recommendedName>
        <fullName evidence="9">Phosphodiesterase</fullName>
        <ecNumber evidence="9">3.1.4.-</ecNumber>
    </recommendedName>
</protein>
<dbReference type="Proteomes" id="UP001233172">
    <property type="component" value="Unassembled WGS sequence"/>
</dbReference>
<keyword evidence="3 8" id="KW-0479">Metal-binding</keyword>
<comment type="cofactor">
    <cofactor evidence="9">
        <name>a divalent metal cation</name>
        <dbReference type="ChEBI" id="CHEBI:60240"/>
    </cofactor>
    <text evidence="9">Binds 2 divalent metal cations per subunit. Site 1 may preferentially bind zinc ions, while site 2 has a preference for magnesium and/or manganese ions.</text>
</comment>
<evidence type="ECO:0000256" key="4">
    <source>
        <dbReference type="ARBA" id="ARBA00022801"/>
    </source>
</evidence>
<feature type="binding site" evidence="8">
    <location>
        <position position="182"/>
    </location>
    <ligand>
        <name>Zn(2+)</name>
        <dbReference type="ChEBI" id="CHEBI:29105"/>
        <label>1</label>
    </ligand>
</feature>
<evidence type="ECO:0000256" key="10">
    <source>
        <dbReference type="SAM" id="MobiDB-lite"/>
    </source>
</evidence>
<feature type="binding site" evidence="7">
    <location>
        <position position="344"/>
    </location>
    <ligand>
        <name>AMP</name>
        <dbReference type="ChEBI" id="CHEBI:456215"/>
    </ligand>
</feature>
<comment type="similarity">
    <text evidence="5">Belongs to the cyclic nucleotide phosphodiesterase family. PDE7 subfamily.</text>
</comment>
<evidence type="ECO:0000313" key="12">
    <source>
        <dbReference type="EMBL" id="KAK0045470.1"/>
    </source>
</evidence>
<dbReference type="SUPFAM" id="SSF109604">
    <property type="entry name" value="HD-domain/PDEase-like"/>
    <property type="match status" value="1"/>
</dbReference>
<evidence type="ECO:0000313" key="13">
    <source>
        <dbReference type="Proteomes" id="UP001233172"/>
    </source>
</evidence>
<dbReference type="EC" id="3.1.4.-" evidence="9"/>
<dbReference type="EMBL" id="JASAOG010000180">
    <property type="protein sequence ID" value="KAK0045470.1"/>
    <property type="molecule type" value="Genomic_DNA"/>
</dbReference>
<feature type="region of interest" description="Disordered" evidence="10">
    <location>
        <begin position="723"/>
        <end position="775"/>
    </location>
</feature>
<dbReference type="InterPro" id="IPR036971">
    <property type="entry name" value="PDEase_catalytic_dom_sf"/>
</dbReference>
<evidence type="ECO:0000256" key="7">
    <source>
        <dbReference type="PIRSR" id="PIRSR623088-2"/>
    </source>
</evidence>
<evidence type="ECO:0000256" key="6">
    <source>
        <dbReference type="PIRSR" id="PIRSR623088-1"/>
    </source>
</evidence>
<feature type="binding site" evidence="8">
    <location>
        <position position="183"/>
    </location>
    <ligand>
        <name>Zn(2+)</name>
        <dbReference type="ChEBI" id="CHEBI:29105"/>
        <label>2</label>
    </ligand>
</feature>
<dbReference type="PROSITE" id="PS00126">
    <property type="entry name" value="PDEASE_I_1"/>
    <property type="match status" value="1"/>
</dbReference>
<dbReference type="GO" id="GO:0007165">
    <property type="term" value="P:signal transduction"/>
    <property type="evidence" value="ECO:0007669"/>
    <property type="project" value="InterPro"/>
</dbReference>
<dbReference type="FunFam" id="1.10.1300.10:FF:000004">
    <property type="entry name" value="Phosphodiesterase"/>
    <property type="match status" value="1"/>
</dbReference>
<dbReference type="InterPro" id="IPR003607">
    <property type="entry name" value="HD/PDEase_dom"/>
</dbReference>
<evidence type="ECO:0000256" key="9">
    <source>
        <dbReference type="RuleBase" id="RU363067"/>
    </source>
</evidence>
<feature type="binding site" evidence="8">
    <location>
        <position position="183"/>
    </location>
    <ligand>
        <name>Zn(2+)</name>
        <dbReference type="ChEBI" id="CHEBI:29105"/>
        <label>1</label>
    </ligand>
</feature>
<feature type="non-terminal residue" evidence="12">
    <location>
        <position position="1"/>
    </location>
</feature>
<feature type="compositionally biased region" description="Polar residues" evidence="10">
    <location>
        <begin position="728"/>
        <end position="744"/>
    </location>
</feature>
<dbReference type="InterPro" id="IPR002073">
    <property type="entry name" value="PDEase_catalytic_dom"/>
</dbReference>
<dbReference type="PRINTS" id="PR00387">
    <property type="entry name" value="PDIESTERASE1"/>
</dbReference>
<evidence type="ECO:0000256" key="3">
    <source>
        <dbReference type="ARBA" id="ARBA00022723"/>
    </source>
</evidence>
<comment type="pathway">
    <text evidence="2">Purine metabolism; 3',5'-cyclic AMP degradation; AMP from 3',5'-cyclic AMP: step 1/1.</text>
</comment>
<dbReference type="SMART" id="SM00471">
    <property type="entry name" value="HDc"/>
    <property type="match status" value="1"/>
</dbReference>
<feature type="binding site" evidence="8">
    <location>
        <position position="293"/>
    </location>
    <ligand>
        <name>Zn(2+)</name>
        <dbReference type="ChEBI" id="CHEBI:29105"/>
        <label>1</label>
    </ligand>
</feature>
<dbReference type="InterPro" id="IPR023174">
    <property type="entry name" value="PDEase_CS"/>
</dbReference>
<reference evidence="12" key="1">
    <citation type="journal article" date="2023" name="PLoS Negl. Trop. Dis.">
        <title>A genome sequence for Biomphalaria pfeifferi, the major vector snail for the human-infecting parasite Schistosoma mansoni.</title>
        <authorList>
            <person name="Bu L."/>
            <person name="Lu L."/>
            <person name="Laidemitt M.R."/>
            <person name="Zhang S.M."/>
            <person name="Mutuku M."/>
            <person name="Mkoji G."/>
            <person name="Steinauer M."/>
            <person name="Loker E.S."/>
        </authorList>
    </citation>
    <scope>NUCLEOTIDE SEQUENCE</scope>
    <source>
        <strain evidence="12">KasaAsao</strain>
    </source>
</reference>
<reference evidence="12" key="2">
    <citation type="submission" date="2023-04" db="EMBL/GenBank/DDBJ databases">
        <authorList>
            <person name="Bu L."/>
            <person name="Lu L."/>
            <person name="Laidemitt M.R."/>
            <person name="Zhang S.M."/>
            <person name="Mutuku M."/>
            <person name="Mkoji G."/>
            <person name="Steinauer M."/>
            <person name="Loker E.S."/>
        </authorList>
    </citation>
    <scope>NUCLEOTIDE SEQUENCE</scope>
    <source>
        <strain evidence="12">KasaAsao</strain>
        <tissue evidence="12">Whole Snail</tissue>
    </source>
</reference>
<feature type="binding site" evidence="7">
    <location>
        <position position="293"/>
    </location>
    <ligand>
        <name>AMP</name>
        <dbReference type="ChEBI" id="CHEBI:456215"/>
    </ligand>
</feature>